<feature type="non-terminal residue" evidence="6">
    <location>
        <position position="1"/>
    </location>
</feature>
<feature type="domain" description="PP4R3 EVH1-like" evidence="5">
    <location>
        <begin position="52"/>
        <end position="150"/>
    </location>
</feature>
<dbReference type="SUPFAM" id="SSF50729">
    <property type="entry name" value="PH domain-like"/>
    <property type="match status" value="1"/>
</dbReference>
<evidence type="ECO:0000313" key="7">
    <source>
        <dbReference type="Proteomes" id="UP000663828"/>
    </source>
</evidence>
<proteinExistence type="inferred from homology"/>
<accession>A0A816CXE0</accession>
<gene>
    <name evidence="6" type="ORF">XAT740_LOCUS51113</name>
</gene>
<dbReference type="GO" id="GO:0006974">
    <property type="term" value="P:DNA damage response"/>
    <property type="evidence" value="ECO:0007669"/>
    <property type="project" value="TreeGrafter"/>
</dbReference>
<evidence type="ECO:0000256" key="3">
    <source>
        <dbReference type="ARBA" id="ARBA00023242"/>
    </source>
</evidence>
<dbReference type="GO" id="GO:0005654">
    <property type="term" value="C:nucleoplasm"/>
    <property type="evidence" value="ECO:0007669"/>
    <property type="project" value="TreeGrafter"/>
</dbReference>
<organism evidence="6 7">
    <name type="scientific">Adineta ricciae</name>
    <name type="common">Rotifer</name>
    <dbReference type="NCBI Taxonomy" id="249248"/>
    <lineage>
        <taxon>Eukaryota</taxon>
        <taxon>Metazoa</taxon>
        <taxon>Spiralia</taxon>
        <taxon>Gnathifera</taxon>
        <taxon>Rotifera</taxon>
        <taxon>Eurotatoria</taxon>
        <taxon>Bdelloidea</taxon>
        <taxon>Adinetida</taxon>
        <taxon>Adinetidae</taxon>
        <taxon>Adineta</taxon>
    </lineage>
</organism>
<dbReference type="PANTHER" id="PTHR23318">
    <property type="entry name" value="ATP SYNTHASE GAMMA-RELATED"/>
    <property type="match status" value="1"/>
</dbReference>
<comment type="caution">
    <text evidence="6">The sequence shown here is derived from an EMBL/GenBank/DDBJ whole genome shotgun (WGS) entry which is preliminary data.</text>
</comment>
<dbReference type="GO" id="GO:0030289">
    <property type="term" value="C:protein phosphatase 4 complex"/>
    <property type="evidence" value="ECO:0007669"/>
    <property type="project" value="TreeGrafter"/>
</dbReference>
<dbReference type="InterPro" id="IPR051137">
    <property type="entry name" value="PP4R3-like"/>
</dbReference>
<evidence type="ECO:0000256" key="2">
    <source>
        <dbReference type="ARBA" id="ARBA00008809"/>
    </source>
</evidence>
<dbReference type="Proteomes" id="UP000663828">
    <property type="component" value="Unassembled WGS sequence"/>
</dbReference>
<protein>
    <submittedName>
        <fullName evidence="6">Uncharacterized protein</fullName>
    </submittedName>
</protein>
<comment type="similarity">
    <text evidence="2">Belongs to the SMEK family.</text>
</comment>
<dbReference type="PANTHER" id="PTHR23318:SF0">
    <property type="entry name" value="SERINE_THREONINE-PROTEIN PHOSPHATASE 4 REGULATORY SUBUNIT 3"/>
    <property type="match status" value="1"/>
</dbReference>
<sequence length="262" mass="29860">MPVTSVEIVQLFFKTTYVSWTFFRQFLFPILDNPKSMISPSTTTTPPPSNNRSRVKLYILNEERQWDDRGTGFVTCVPPTEPNTNHSIVVKSEVDDSTLLDSKVLQNTKYQKQQETLIVWSEEDKYDLALSFQEKAGCDDVWESICDVQGKDSSSFLNNTTVPSDSNGSSIYESDDDCAGESTESYLSSTINLPPVDLTHLRDICDLFSPEKVRDASRRDLLARAIESGNYIRKLIDLFHMCEDLENIDSLHQIYDIIRAIF</sequence>
<dbReference type="InterPro" id="IPR055236">
    <property type="entry name" value="EVH1_PP4R3"/>
</dbReference>
<dbReference type="AlphaFoldDB" id="A0A816CXE0"/>
<evidence type="ECO:0000256" key="1">
    <source>
        <dbReference type="ARBA" id="ARBA00004123"/>
    </source>
</evidence>
<dbReference type="Pfam" id="PF22972">
    <property type="entry name" value="EVH1_PP4R3"/>
    <property type="match status" value="1"/>
</dbReference>
<dbReference type="InterPro" id="IPR011993">
    <property type="entry name" value="PH-like_dom_sf"/>
</dbReference>
<evidence type="ECO:0000259" key="4">
    <source>
        <dbReference type="Pfam" id="PF04802"/>
    </source>
</evidence>
<evidence type="ECO:0000259" key="5">
    <source>
        <dbReference type="Pfam" id="PF22972"/>
    </source>
</evidence>
<dbReference type="InterPro" id="IPR006887">
    <property type="entry name" value="P4R3-like_central_dom"/>
</dbReference>
<dbReference type="Pfam" id="PF04802">
    <property type="entry name" value="PP4R3"/>
    <property type="match status" value="1"/>
</dbReference>
<feature type="domain" description="Serine/threonine-protein phosphatase 4 regulatory subunit 3-like central" evidence="4">
    <location>
        <begin position="214"/>
        <end position="262"/>
    </location>
</feature>
<dbReference type="GO" id="GO:0072542">
    <property type="term" value="F:protein phosphatase activator activity"/>
    <property type="evidence" value="ECO:0007669"/>
    <property type="project" value="TreeGrafter"/>
</dbReference>
<keyword evidence="3" id="KW-0539">Nucleus</keyword>
<dbReference type="Gene3D" id="2.30.29.30">
    <property type="entry name" value="Pleckstrin-homology domain (PH domain)/Phosphotyrosine-binding domain (PTB)"/>
    <property type="match status" value="1"/>
</dbReference>
<reference evidence="6" key="1">
    <citation type="submission" date="2021-02" db="EMBL/GenBank/DDBJ databases">
        <authorList>
            <person name="Nowell W R."/>
        </authorList>
    </citation>
    <scope>NUCLEOTIDE SEQUENCE</scope>
</reference>
<comment type="subcellular location">
    <subcellularLocation>
        <location evidence="1">Nucleus</location>
    </subcellularLocation>
</comment>
<name>A0A816CXE0_ADIRI</name>
<keyword evidence="7" id="KW-1185">Reference proteome</keyword>
<dbReference type="EMBL" id="CAJNOR010008035">
    <property type="protein sequence ID" value="CAF1627522.1"/>
    <property type="molecule type" value="Genomic_DNA"/>
</dbReference>
<evidence type="ECO:0000313" key="6">
    <source>
        <dbReference type="EMBL" id="CAF1627522.1"/>
    </source>
</evidence>